<keyword evidence="1" id="KW-0046">Antibiotic resistance</keyword>
<evidence type="ECO:0000313" key="2">
    <source>
        <dbReference type="EMBL" id="MFD2069129.1"/>
    </source>
</evidence>
<accession>A0ABW4X2B2</accession>
<evidence type="ECO:0000313" key="3">
    <source>
        <dbReference type="Proteomes" id="UP001597369"/>
    </source>
</evidence>
<dbReference type="Pfam" id="PF19581">
    <property type="entry name" value="Glyoxalase_7"/>
    <property type="match status" value="1"/>
</dbReference>
<gene>
    <name evidence="2" type="ORF">ACFSKU_19755</name>
</gene>
<comment type="caution">
    <text evidence="2">The sequence shown here is derived from an EMBL/GenBank/DDBJ whole genome shotgun (WGS) entry which is preliminary data.</text>
</comment>
<proteinExistence type="predicted"/>
<sequence>MRLKIDWEHQLSDNSPVYMQVSMGNVVLHLTEHHVDCSPGAKALINFEGLQRFHKRLLETNYKYNKPRLETSAWGAMVMEVIDTFNNRLLFNEKQAVVA</sequence>
<dbReference type="InterPro" id="IPR000335">
    <property type="entry name" value="Bleomycin-R"/>
</dbReference>
<dbReference type="EMBL" id="JBHUHV010000058">
    <property type="protein sequence ID" value="MFD2069129.1"/>
    <property type="molecule type" value="Genomic_DNA"/>
</dbReference>
<organism evidence="2 3">
    <name type="scientific">Pontibacter silvestris</name>
    <dbReference type="NCBI Taxonomy" id="2305183"/>
    <lineage>
        <taxon>Bacteria</taxon>
        <taxon>Pseudomonadati</taxon>
        <taxon>Bacteroidota</taxon>
        <taxon>Cytophagia</taxon>
        <taxon>Cytophagales</taxon>
        <taxon>Hymenobacteraceae</taxon>
        <taxon>Pontibacter</taxon>
    </lineage>
</organism>
<dbReference type="Gene3D" id="3.10.180.10">
    <property type="entry name" value="2,3-Dihydroxybiphenyl 1,2-Dioxygenase, domain 1"/>
    <property type="match status" value="1"/>
</dbReference>
<protein>
    <submittedName>
        <fullName evidence="2">Glyoxalase superfamily protein</fullName>
    </submittedName>
</protein>
<dbReference type="RefSeq" id="WP_229957352.1">
    <property type="nucleotide sequence ID" value="NZ_JAJJWI010000001.1"/>
</dbReference>
<dbReference type="SUPFAM" id="SSF54593">
    <property type="entry name" value="Glyoxalase/Bleomycin resistance protein/Dihydroxybiphenyl dioxygenase"/>
    <property type="match status" value="1"/>
</dbReference>
<reference evidence="3" key="1">
    <citation type="journal article" date="2019" name="Int. J. Syst. Evol. Microbiol.">
        <title>The Global Catalogue of Microorganisms (GCM) 10K type strain sequencing project: providing services to taxonomists for standard genome sequencing and annotation.</title>
        <authorList>
            <consortium name="The Broad Institute Genomics Platform"/>
            <consortium name="The Broad Institute Genome Sequencing Center for Infectious Disease"/>
            <person name="Wu L."/>
            <person name="Ma J."/>
        </authorList>
    </citation>
    <scope>NUCLEOTIDE SEQUENCE [LARGE SCALE GENOMIC DNA]</scope>
    <source>
        <strain evidence="3">JCM 16545</strain>
    </source>
</reference>
<dbReference type="InterPro" id="IPR029068">
    <property type="entry name" value="Glyas_Bleomycin-R_OHBP_Dase"/>
</dbReference>
<keyword evidence="3" id="KW-1185">Reference proteome</keyword>
<evidence type="ECO:0000256" key="1">
    <source>
        <dbReference type="ARBA" id="ARBA00023251"/>
    </source>
</evidence>
<name>A0ABW4X2B2_9BACT</name>
<dbReference type="Proteomes" id="UP001597369">
    <property type="component" value="Unassembled WGS sequence"/>
</dbReference>